<keyword evidence="2" id="KW-0472">Membrane</keyword>
<comment type="caution">
    <text evidence="4">The sequence shown here is derived from an EMBL/GenBank/DDBJ whole genome shotgun (WGS) entry which is preliminary data.</text>
</comment>
<evidence type="ECO:0000313" key="5">
    <source>
        <dbReference type="Proteomes" id="UP001157046"/>
    </source>
</evidence>
<gene>
    <name evidence="4" type="ORF">GCM10025855_42630</name>
</gene>
<evidence type="ECO:0000256" key="3">
    <source>
        <dbReference type="ARBA" id="ARBA00023237"/>
    </source>
</evidence>
<evidence type="ECO:0000256" key="2">
    <source>
        <dbReference type="ARBA" id="ARBA00023136"/>
    </source>
</evidence>
<keyword evidence="5" id="KW-1185">Reference proteome</keyword>
<organism evidence="4 5">
    <name type="scientific">Shewanella glacialipiscicola</name>
    <dbReference type="NCBI Taxonomy" id="614069"/>
    <lineage>
        <taxon>Bacteria</taxon>
        <taxon>Pseudomonadati</taxon>
        <taxon>Pseudomonadota</taxon>
        <taxon>Gammaproteobacteria</taxon>
        <taxon>Alteromonadales</taxon>
        <taxon>Shewanellaceae</taxon>
        <taxon>Shewanella</taxon>
    </lineage>
</organism>
<sequence length="151" mass="17048">MKQGYQSNGDKWTTTGALASRFGNVDLLLSGYYRDGNDLELGNGDDLENSADRDQGVLAKLDWFIDNDQMATFNFRRSYTDGGVPSNASANLGTSVFLVDREIQTDHASVDYRFNPDNKLIDSQLNLYWNRTEVDENRVSDNRSIQPISEH</sequence>
<accession>A0ABQ6J971</accession>
<proteinExistence type="predicted"/>
<dbReference type="EMBL" id="BSUY01000006">
    <property type="protein sequence ID" value="GMA84728.1"/>
    <property type="molecule type" value="Genomic_DNA"/>
</dbReference>
<dbReference type="SUPFAM" id="SSF56935">
    <property type="entry name" value="Porins"/>
    <property type="match status" value="1"/>
</dbReference>
<dbReference type="RefSeq" id="WP_284308014.1">
    <property type="nucleotide sequence ID" value="NZ_BSUY01000006.1"/>
</dbReference>
<comment type="subcellular location">
    <subcellularLocation>
        <location evidence="1">Cell outer membrane</location>
    </subcellularLocation>
</comment>
<name>A0ABQ6J971_9GAMM</name>
<protein>
    <recommendedName>
        <fullName evidence="6">TonB-dependent receptor</fullName>
    </recommendedName>
</protein>
<evidence type="ECO:0000256" key="1">
    <source>
        <dbReference type="ARBA" id="ARBA00004442"/>
    </source>
</evidence>
<dbReference type="InterPro" id="IPR036942">
    <property type="entry name" value="Beta-barrel_TonB_sf"/>
</dbReference>
<evidence type="ECO:0000313" key="4">
    <source>
        <dbReference type="EMBL" id="GMA84728.1"/>
    </source>
</evidence>
<keyword evidence="3" id="KW-0998">Cell outer membrane</keyword>
<dbReference type="Gene3D" id="2.40.170.20">
    <property type="entry name" value="TonB-dependent receptor, beta-barrel domain"/>
    <property type="match status" value="1"/>
</dbReference>
<dbReference type="Proteomes" id="UP001157046">
    <property type="component" value="Unassembled WGS sequence"/>
</dbReference>
<reference evidence="5" key="1">
    <citation type="journal article" date="2019" name="Int. J. Syst. Evol. Microbiol.">
        <title>The Global Catalogue of Microorganisms (GCM) 10K type strain sequencing project: providing services to taxonomists for standard genome sequencing and annotation.</title>
        <authorList>
            <consortium name="The Broad Institute Genomics Platform"/>
            <consortium name="The Broad Institute Genome Sequencing Center for Infectious Disease"/>
            <person name="Wu L."/>
            <person name="Ma J."/>
        </authorList>
    </citation>
    <scope>NUCLEOTIDE SEQUENCE [LARGE SCALE GENOMIC DNA]</scope>
    <source>
        <strain evidence="5">NBRC 102030</strain>
    </source>
</reference>
<evidence type="ECO:0008006" key="6">
    <source>
        <dbReference type="Google" id="ProtNLM"/>
    </source>
</evidence>